<protein>
    <submittedName>
        <fullName evidence="2">Uncharacterized protein</fullName>
    </submittedName>
</protein>
<dbReference type="RefSeq" id="WP_013582740.1">
    <property type="nucleotide sequence ID" value="NZ_FNRW01000005.1"/>
</dbReference>
<name>A0AA45V8Y8_BIFLN</name>
<dbReference type="GeneID" id="69578265"/>
<dbReference type="Proteomes" id="UP000182842">
    <property type="component" value="Unassembled WGS sequence"/>
</dbReference>
<sequence>MTADRNNRSHRPKGLPQGVAGTFDTTAVTAGIDDVVPPSAGGRRLDDAMLTAETYIIMDPDVADCAGYAARRLGELIARPAKPGETDDMPLIIENLRYDPQAPGGSHADYIADHIEAAYDGIPVKAPDRTQLEQETRQHILETALDPNRELRKLGLEPVRPDEHTNAYAGPQPEDWVSDYDEETAERRHEAAWKGTRTKQARYAAATEKHLSPLNDDMRDLYKTNVDRGLINGSAFDDRMAFADTLHELQEDGWNPQAGREYRKSKEFRKLEKQLLDGRKPTRRYRQLRDALCDDEHGYRAFMAADPDVFDPDERIVKPFAGLGPDVGQAAMLRLAAKHRGVTGALALARWDPGIEYVTADAKTHTFRMEHDRPGIGYYSDGSTYPIGHTVITANGIKPASVMSWIHNEKPGTPEWEARTRTRFEESNGGEWKPAETDVI</sequence>
<proteinExistence type="predicted"/>
<accession>A0AA45V8Y8</accession>
<dbReference type="EMBL" id="FNRW01000005">
    <property type="protein sequence ID" value="SEB64946.1"/>
    <property type="molecule type" value="Genomic_DNA"/>
</dbReference>
<feature type="region of interest" description="Disordered" evidence="1">
    <location>
        <begin position="1"/>
        <end position="21"/>
    </location>
</feature>
<dbReference type="AlphaFoldDB" id="A0AA45V8Y8"/>
<gene>
    <name evidence="2" type="ORF">SAMN04489748_1656</name>
</gene>
<evidence type="ECO:0000313" key="3">
    <source>
        <dbReference type="Proteomes" id="UP000182842"/>
    </source>
</evidence>
<evidence type="ECO:0000313" key="2">
    <source>
        <dbReference type="EMBL" id="SEB64946.1"/>
    </source>
</evidence>
<reference evidence="2 3" key="1">
    <citation type="submission" date="2016-10" db="EMBL/GenBank/DDBJ databases">
        <authorList>
            <person name="Varghese N."/>
            <person name="Submissions S."/>
        </authorList>
    </citation>
    <scope>NUCLEOTIDE SEQUENCE [LARGE SCALE GENOMIC DNA]</scope>
    <source>
        <strain evidence="2 3">DSM 20219</strain>
    </source>
</reference>
<comment type="caution">
    <text evidence="2">The sequence shown here is derived from an EMBL/GenBank/DDBJ whole genome shotgun (WGS) entry which is preliminary data.</text>
</comment>
<evidence type="ECO:0000256" key="1">
    <source>
        <dbReference type="SAM" id="MobiDB-lite"/>
    </source>
</evidence>
<organism evidence="2 3">
    <name type="scientific">Bifidobacterium longum</name>
    <dbReference type="NCBI Taxonomy" id="216816"/>
    <lineage>
        <taxon>Bacteria</taxon>
        <taxon>Bacillati</taxon>
        <taxon>Actinomycetota</taxon>
        <taxon>Actinomycetes</taxon>
        <taxon>Bifidobacteriales</taxon>
        <taxon>Bifidobacteriaceae</taxon>
        <taxon>Bifidobacterium</taxon>
    </lineage>
</organism>